<dbReference type="Proteomes" id="UP000315444">
    <property type="component" value="Unassembled WGS sequence"/>
</dbReference>
<dbReference type="EMBL" id="QSDG01000011">
    <property type="protein sequence ID" value="RGY68064.1"/>
    <property type="molecule type" value="Genomic_DNA"/>
</dbReference>
<reference evidence="4 8" key="6">
    <citation type="submission" date="2019-07" db="EMBL/GenBank/DDBJ databases">
        <title>Genome sequencing of Bacteroides fragilis.</title>
        <authorList>
            <person name="Galasyn E.V."/>
            <person name="Ruoff K.L."/>
            <person name="Price C.E."/>
            <person name="Valls R.A."/>
            <person name="O'Toole G.A."/>
        </authorList>
    </citation>
    <scope>NUCLEOTIDE SEQUENCE [LARGE SCALE GENOMIC DNA]</scope>
    <source>
        <strain evidence="4 8">AD135F_1B</strain>
    </source>
</reference>
<proteinExistence type="predicted"/>
<reference evidence="1 10" key="4">
    <citation type="journal article" date="2019" name="Nat. Med.">
        <title>A library of human gut bacterial isolates paired with longitudinal multiomics data enables mechanistic microbiome research.</title>
        <authorList>
            <person name="Poyet M."/>
            <person name="Groussin M."/>
            <person name="Gibbons S.M."/>
            <person name="Avila-Pacheco J."/>
            <person name="Jiang X."/>
            <person name="Kearney S.M."/>
            <person name="Perrotta A.R."/>
            <person name="Berdy B."/>
            <person name="Zhao S."/>
            <person name="Lieberman T.D."/>
            <person name="Swanson P.K."/>
            <person name="Smith M."/>
            <person name="Roesemann S."/>
            <person name="Alexander J.E."/>
            <person name="Rich S.A."/>
            <person name="Livny J."/>
            <person name="Vlamakis H."/>
            <person name="Clish C."/>
            <person name="Bullock K."/>
            <person name="Deik A."/>
            <person name="Scott J."/>
            <person name="Pierce K.A."/>
            <person name="Xavier R.J."/>
            <person name="Alm E.J."/>
        </authorList>
    </citation>
    <scope>NUCLEOTIDE SEQUENCE [LARGE SCALE GENOMIC DNA]</scope>
    <source>
        <strain evidence="1 10">BIOML-A1</strain>
    </source>
</reference>
<evidence type="ECO:0000313" key="3">
    <source>
        <dbReference type="EMBL" id="RGY68064.1"/>
    </source>
</evidence>
<reference evidence="3 7" key="3">
    <citation type="submission" date="2018-08" db="EMBL/GenBank/DDBJ databases">
        <title>A genome reference for cultivated species of the human gut microbiota.</title>
        <authorList>
            <person name="Zou Y."/>
            <person name="Xue W."/>
            <person name="Luo G."/>
        </authorList>
    </citation>
    <scope>NUCLEOTIDE SEQUENCE [LARGE SCALE GENOMIC DNA]</scope>
    <source>
        <strain evidence="3 7">OF01-1</strain>
    </source>
</reference>
<dbReference type="EMBL" id="VWAQ01000006">
    <property type="protein sequence ID" value="KAA5208237.1"/>
    <property type="molecule type" value="Genomic_DNA"/>
</dbReference>
<organism evidence="3 7">
    <name type="scientific">Bacteroides fragilis</name>
    <dbReference type="NCBI Taxonomy" id="817"/>
    <lineage>
        <taxon>Bacteria</taxon>
        <taxon>Pseudomonadati</taxon>
        <taxon>Bacteroidota</taxon>
        <taxon>Bacteroidia</taxon>
        <taxon>Bacteroidales</taxon>
        <taxon>Bacteroidaceae</taxon>
        <taxon>Bacteroides</taxon>
    </lineage>
</organism>
<dbReference type="Proteomes" id="UP000429838">
    <property type="component" value="Unassembled WGS sequence"/>
</dbReference>
<dbReference type="EMBL" id="VOHV01000041">
    <property type="protein sequence ID" value="TWV35136.1"/>
    <property type="molecule type" value="Genomic_DNA"/>
</dbReference>
<dbReference type="Proteomes" id="UP000319026">
    <property type="component" value="Unassembled WGS sequence"/>
</dbReference>
<evidence type="ECO:0000313" key="9">
    <source>
        <dbReference type="Proteomes" id="UP000319026"/>
    </source>
</evidence>
<evidence type="ECO:0000313" key="1">
    <source>
        <dbReference type="EMBL" id="KAA5208237.1"/>
    </source>
</evidence>
<comment type="caution">
    <text evidence="3">The sequence shown here is derived from an EMBL/GenBank/DDBJ whole genome shotgun (WGS) entry which is preliminary data.</text>
</comment>
<evidence type="ECO:0000313" key="10">
    <source>
        <dbReference type="Proteomes" id="UP000429838"/>
    </source>
</evidence>
<reference evidence="2 6" key="1">
    <citation type="journal article" date="2017" name="MBio">
        <title>Gut Symbiont Bacteroides fragilis Secretes a Eukaryotic-Like Ubiquitin Protein That Mediates Intraspecies Antagonism.</title>
        <authorList>
            <person name="Chatzidaki-Livanis M."/>
            <person name="Coyne M.J."/>
            <person name="Roelofs K.G."/>
            <person name="Gentyala R.R."/>
            <person name="Caldwell J.M."/>
            <person name="Comstock L.E."/>
        </authorList>
    </citation>
    <scope>NUCLEOTIDE SEQUENCE [LARGE SCALE GENOMIC DNA]</scope>
    <source>
        <strain evidence="2 6">12905</strain>
    </source>
</reference>
<evidence type="ECO:0000313" key="4">
    <source>
        <dbReference type="EMBL" id="TWV35136.1"/>
    </source>
</evidence>
<name>A0A081U8C3_BACFG</name>
<dbReference type="AlphaFoldDB" id="A0A081U8C3"/>
<protein>
    <submittedName>
        <fullName evidence="3">Uncharacterized protein</fullName>
    </submittedName>
</protein>
<gene>
    <name evidence="2" type="ORF">CQW34_04470</name>
    <name evidence="3" type="ORF">DXA27_13495</name>
    <name evidence="1" type="ORF">F2Z25_09315</name>
    <name evidence="5" type="ORF">FSA03_25155</name>
    <name evidence="4" type="ORF">FSA06_25155</name>
</gene>
<sequence length="85" mass="9731">MSKITISEKVQQFISERTDKAGGYYEYIDVIAQKHALEAAEMVKQETKEKCQIAFRNFMLRATLANVSGESLDFEKEFADTMSQI</sequence>
<reference evidence="2" key="2">
    <citation type="submission" date="2017-10" db="EMBL/GenBank/DDBJ databases">
        <authorList>
            <person name="Banno H."/>
            <person name="Chua N.-H."/>
        </authorList>
    </citation>
    <scope>NUCLEOTIDE SEQUENCE</scope>
    <source>
        <strain evidence="2">12905</strain>
    </source>
</reference>
<reference evidence="5 9" key="5">
    <citation type="submission" date="2019-07" db="EMBL/GenBank/DDBJ databases">
        <title>Genome Sequencing of Bacteroides fragilis.</title>
        <authorList>
            <person name="Pinto K.M."/>
            <person name="Ruoff K.L."/>
            <person name="Price C.E."/>
            <person name="Valls R.A."/>
            <person name="O'Toole G.A."/>
        </authorList>
    </citation>
    <scope>NUCLEOTIDE SEQUENCE [LARGE SCALE GENOMIC DNA]</scope>
    <source>
        <strain evidence="5 9">AD135F_3B</strain>
    </source>
</reference>
<dbReference type="Proteomes" id="UP000284614">
    <property type="component" value="Unassembled WGS sequence"/>
</dbReference>
<dbReference type="EMBL" id="VOHT01000041">
    <property type="protein sequence ID" value="TWV41886.1"/>
    <property type="molecule type" value="Genomic_DNA"/>
</dbReference>
<evidence type="ECO:0000313" key="8">
    <source>
        <dbReference type="Proteomes" id="UP000315444"/>
    </source>
</evidence>
<evidence type="ECO:0000313" key="7">
    <source>
        <dbReference type="Proteomes" id="UP000284614"/>
    </source>
</evidence>
<dbReference type="EMBL" id="PDCW01000112">
    <property type="protein sequence ID" value="PJY68181.1"/>
    <property type="molecule type" value="Genomic_DNA"/>
</dbReference>
<evidence type="ECO:0000313" key="5">
    <source>
        <dbReference type="EMBL" id="TWV41886.1"/>
    </source>
</evidence>
<dbReference type="RefSeq" id="WP_014299382.1">
    <property type="nucleotide sequence ID" value="NZ_BAABYZ010000001.1"/>
</dbReference>
<dbReference type="Proteomes" id="UP000231846">
    <property type="component" value="Unassembled WGS sequence"/>
</dbReference>
<evidence type="ECO:0000313" key="6">
    <source>
        <dbReference type="Proteomes" id="UP000231846"/>
    </source>
</evidence>
<accession>A0A081U8C3</accession>
<evidence type="ECO:0000313" key="2">
    <source>
        <dbReference type="EMBL" id="PJY68181.1"/>
    </source>
</evidence>